<evidence type="ECO:0000259" key="8">
    <source>
        <dbReference type="PROSITE" id="PS50893"/>
    </source>
</evidence>
<dbReference type="Gene3D" id="3.40.50.300">
    <property type="entry name" value="P-loop containing nucleotide triphosphate hydrolases"/>
    <property type="match status" value="1"/>
</dbReference>
<organism evidence="10 11">
    <name type="scientific">Thermoanaerobacter thermohydrosulfuricus</name>
    <name type="common">Clostridium thermohydrosulfuricum</name>
    <dbReference type="NCBI Taxonomy" id="1516"/>
    <lineage>
        <taxon>Bacteria</taxon>
        <taxon>Bacillati</taxon>
        <taxon>Bacillota</taxon>
        <taxon>Clostridia</taxon>
        <taxon>Thermoanaerobacterales</taxon>
        <taxon>Thermoanaerobacteraceae</taxon>
        <taxon>Thermoanaerobacter</taxon>
    </lineage>
</organism>
<accession>A0A1G7V3R9</accession>
<evidence type="ECO:0000256" key="5">
    <source>
        <dbReference type="ARBA" id="ARBA00022989"/>
    </source>
</evidence>
<dbReference type="InterPro" id="IPR027417">
    <property type="entry name" value="P-loop_NTPase"/>
</dbReference>
<dbReference type="AlphaFoldDB" id="A0A1G7V3R9"/>
<dbReference type="EMBL" id="FNBS01000087">
    <property type="protein sequence ID" value="SDG54394.1"/>
    <property type="molecule type" value="Genomic_DNA"/>
</dbReference>
<dbReference type="PROSITE" id="PS50929">
    <property type="entry name" value="ABC_TM1F"/>
    <property type="match status" value="1"/>
</dbReference>
<dbReference type="InterPro" id="IPR011527">
    <property type="entry name" value="ABC1_TM_dom"/>
</dbReference>
<evidence type="ECO:0000313" key="11">
    <source>
        <dbReference type="Proteomes" id="UP000183404"/>
    </source>
</evidence>
<dbReference type="CDD" id="cd07346">
    <property type="entry name" value="ABC_6TM_exporters"/>
    <property type="match status" value="1"/>
</dbReference>
<dbReference type="RefSeq" id="WP_074592888.1">
    <property type="nucleotide sequence ID" value="NZ_FNBS01000087.1"/>
</dbReference>
<comment type="subcellular location">
    <subcellularLocation>
        <location evidence="1">Cell membrane</location>
        <topology evidence="1">Multi-pass membrane protein</topology>
    </subcellularLocation>
</comment>
<keyword evidence="3" id="KW-0547">Nucleotide-binding</keyword>
<evidence type="ECO:0000256" key="1">
    <source>
        <dbReference type="ARBA" id="ARBA00004651"/>
    </source>
</evidence>
<dbReference type="PANTHER" id="PTHR43394">
    <property type="entry name" value="ATP-DEPENDENT PERMEASE MDL1, MITOCHONDRIAL"/>
    <property type="match status" value="1"/>
</dbReference>
<dbReference type="Pfam" id="PF00664">
    <property type="entry name" value="ABC_membrane"/>
    <property type="match status" value="1"/>
</dbReference>
<feature type="transmembrane region" description="Helical" evidence="7">
    <location>
        <begin position="58"/>
        <end position="81"/>
    </location>
</feature>
<dbReference type="GO" id="GO:0016887">
    <property type="term" value="F:ATP hydrolysis activity"/>
    <property type="evidence" value="ECO:0007669"/>
    <property type="project" value="InterPro"/>
</dbReference>
<feature type="transmembrane region" description="Helical" evidence="7">
    <location>
        <begin position="158"/>
        <end position="176"/>
    </location>
</feature>
<keyword evidence="5 7" id="KW-1133">Transmembrane helix</keyword>
<evidence type="ECO:0000256" key="3">
    <source>
        <dbReference type="ARBA" id="ARBA00022741"/>
    </source>
</evidence>
<dbReference type="PROSITE" id="PS50893">
    <property type="entry name" value="ABC_TRANSPORTER_2"/>
    <property type="match status" value="1"/>
</dbReference>
<evidence type="ECO:0000256" key="7">
    <source>
        <dbReference type="SAM" id="Phobius"/>
    </source>
</evidence>
<dbReference type="Pfam" id="PF00005">
    <property type="entry name" value="ABC_tran"/>
    <property type="match status" value="1"/>
</dbReference>
<evidence type="ECO:0000256" key="2">
    <source>
        <dbReference type="ARBA" id="ARBA00022692"/>
    </source>
</evidence>
<evidence type="ECO:0000313" key="10">
    <source>
        <dbReference type="EMBL" id="SDG54394.1"/>
    </source>
</evidence>
<keyword evidence="4 10" id="KW-0067">ATP-binding</keyword>
<feature type="domain" description="ABC transmembrane type-1" evidence="9">
    <location>
        <begin position="19"/>
        <end position="301"/>
    </location>
</feature>
<dbReference type="InterPro" id="IPR036640">
    <property type="entry name" value="ABC1_TM_sf"/>
</dbReference>
<dbReference type="Proteomes" id="UP000183404">
    <property type="component" value="Unassembled WGS sequence"/>
</dbReference>
<dbReference type="Gene3D" id="1.20.1560.10">
    <property type="entry name" value="ABC transporter type 1, transmembrane domain"/>
    <property type="match status" value="1"/>
</dbReference>
<evidence type="ECO:0000256" key="6">
    <source>
        <dbReference type="ARBA" id="ARBA00023136"/>
    </source>
</evidence>
<dbReference type="CDD" id="cd03228">
    <property type="entry name" value="ABCC_MRP_Like"/>
    <property type="match status" value="1"/>
</dbReference>
<evidence type="ECO:0000256" key="4">
    <source>
        <dbReference type="ARBA" id="ARBA00022840"/>
    </source>
</evidence>
<dbReference type="SUPFAM" id="SSF52540">
    <property type="entry name" value="P-loop containing nucleoside triphosphate hydrolases"/>
    <property type="match status" value="1"/>
</dbReference>
<sequence length="549" mass="63217">MKIFNFVKKFIFRYKGSLIVFLIFSIIGWLMSIIVPYITGNYIDLLLQSKDFKVIYDFTAKIILIGITTIFTSFIVSYTYVKIQTKSMTDLNFYVLDHVTKLPILYFKGVDSAYLNQRINSDSNTVVSFVLANMLDILTNALTIIFLAYISMRINAKLTLELMALIPLYIFLYFVFRKPLYIRGYELKEKQNEFFSKMNDNLQNVKVIKLNATFKEETERLNSAFEKMFNSLLRYTKVSYLFNSSNSMVTTIARVIIFFVGGMEIINGNLTIGDFTIISSYFSMMIGSVGYFLNLGKSYQDALVSYDRLRQILDEHQEINGTNRLEGIDTIELRNVSFAYDNSKKIIHDFNYEFKKGKIYCIVGYNGAGKSTLINVILGILVNYYSGEIYYNSIELKELDMYYIRRKIIGVTEQEPKLVNDTIINNLIYGVEVYDYKTIDKLLKDLNVNIDKFHEGLNTKLNEASSNISGGEKLKIAIARTFLKDPDVIVLDEPTSALDVVSIEKLKSMLTALKKEKIILIVTHNQEFLNIADEVIDLNRISKKVECLV</sequence>
<dbReference type="GO" id="GO:0015421">
    <property type="term" value="F:ABC-type oligopeptide transporter activity"/>
    <property type="evidence" value="ECO:0007669"/>
    <property type="project" value="TreeGrafter"/>
</dbReference>
<proteinExistence type="predicted"/>
<feature type="transmembrane region" description="Helical" evidence="7">
    <location>
        <begin position="126"/>
        <end position="152"/>
    </location>
</feature>
<dbReference type="SUPFAM" id="SSF90123">
    <property type="entry name" value="ABC transporter transmembrane region"/>
    <property type="match status" value="1"/>
</dbReference>
<dbReference type="GO" id="GO:0005524">
    <property type="term" value="F:ATP binding"/>
    <property type="evidence" value="ECO:0007669"/>
    <property type="project" value="UniProtKB-KW"/>
</dbReference>
<reference evidence="10 11" key="1">
    <citation type="submission" date="2016-10" db="EMBL/GenBank/DDBJ databases">
        <authorList>
            <person name="de Groot N.N."/>
        </authorList>
    </citation>
    <scope>NUCLEOTIDE SEQUENCE [LARGE SCALE GENOMIC DNA]</scope>
    <source>
        <strain evidence="10 11">DSM 569</strain>
    </source>
</reference>
<evidence type="ECO:0000259" key="9">
    <source>
        <dbReference type="PROSITE" id="PS50929"/>
    </source>
</evidence>
<dbReference type="InterPro" id="IPR003439">
    <property type="entry name" value="ABC_transporter-like_ATP-bd"/>
</dbReference>
<feature type="transmembrane region" description="Helical" evidence="7">
    <location>
        <begin position="238"/>
        <end position="260"/>
    </location>
</feature>
<dbReference type="SMART" id="SM00382">
    <property type="entry name" value="AAA"/>
    <property type="match status" value="1"/>
</dbReference>
<feature type="transmembrane region" description="Helical" evidence="7">
    <location>
        <begin position="18"/>
        <end position="38"/>
    </location>
</feature>
<dbReference type="PANTHER" id="PTHR43394:SF1">
    <property type="entry name" value="ATP-BINDING CASSETTE SUB-FAMILY B MEMBER 10, MITOCHONDRIAL"/>
    <property type="match status" value="1"/>
</dbReference>
<name>A0A1G7V3R9_THETY</name>
<keyword evidence="2 7" id="KW-0812">Transmembrane</keyword>
<dbReference type="InterPro" id="IPR039421">
    <property type="entry name" value="Type_1_exporter"/>
</dbReference>
<keyword evidence="6 7" id="KW-0472">Membrane</keyword>
<feature type="transmembrane region" description="Helical" evidence="7">
    <location>
        <begin position="272"/>
        <end position="293"/>
    </location>
</feature>
<dbReference type="InterPro" id="IPR003593">
    <property type="entry name" value="AAA+_ATPase"/>
</dbReference>
<feature type="domain" description="ABC transporter" evidence="8">
    <location>
        <begin position="331"/>
        <end position="549"/>
    </location>
</feature>
<gene>
    <name evidence="10" type="ORF">SAMN04244560_02529</name>
</gene>
<dbReference type="GO" id="GO:0005886">
    <property type="term" value="C:plasma membrane"/>
    <property type="evidence" value="ECO:0007669"/>
    <property type="project" value="UniProtKB-SubCell"/>
</dbReference>
<protein>
    <submittedName>
        <fullName evidence="10">ATP-binding cassette, subfamily C</fullName>
    </submittedName>
</protein>